<dbReference type="Pfam" id="PF02687">
    <property type="entry name" value="FtsX"/>
    <property type="match status" value="2"/>
</dbReference>
<feature type="transmembrane region" description="Helical" evidence="6">
    <location>
        <begin position="266"/>
        <end position="286"/>
    </location>
</feature>
<feature type="transmembrane region" description="Helical" evidence="6">
    <location>
        <begin position="384"/>
        <end position="407"/>
    </location>
</feature>
<feature type="transmembrane region" description="Helical" evidence="6">
    <location>
        <begin position="522"/>
        <end position="544"/>
    </location>
</feature>
<feature type="transmembrane region" description="Helical" evidence="6">
    <location>
        <begin position="12"/>
        <end position="36"/>
    </location>
</feature>
<sequence length="592" mass="61557">MAGLWWPRGKGAWARFAFTAAGVAVGVTVLMLCLAAQGALQGRSDRSAWQYTRADTPGTGSVGWLAVTDYFRGEQMLRIHVADVGPSSPSPGFPLPRPGEVVASPAMQRLFESTPDDQLDDRYPGVVVGTIPVDLLAHPAQLVAVVGGQVPGMFTASGIAAEPDHAFFAFTRIVLGIAALLLLVPVAVFVAMATRIAAAQRERRLAALRLVGATRSQTALIAAAETGIAAVAGTFAGWLAYEGLRRVLASSVTYEGFPFHAADVRAPLAVLALVPLLAVVVSVVSLRRVDIGPLGIIRRAASKPPTAVRVLPLVLGLGGLFLVTYTSSAGFDELAPLFGIATVVGVAIVGPWVCLQIGRLLAHASNATTVLAARRIEQDPKASFRAASALVFAAFAATYLSGLVSAYGDLPGAATPPGVVTVFDGRDRQIVSDGTVADEERIRTREAVAAPRAIINTRREFVLREQRLWDDVESVVHFALVVVVVVAGCGLAAGAVGGVLERRRSFALLRASGTTLGQLRRVVLLETGVPLVAMTGLGVALGVLTLVATKGPLPTLGFAVVAACGLVAALLIASTPLALLGRSTGPESVRRE</sequence>
<feature type="domain" description="ABC3 transporter permease C-terminal" evidence="7">
    <location>
        <begin position="478"/>
        <end position="572"/>
    </location>
</feature>
<protein>
    <submittedName>
        <fullName evidence="8">FtsX-like permease family protein</fullName>
    </submittedName>
</protein>
<dbReference type="PANTHER" id="PTHR30287:SF1">
    <property type="entry name" value="INNER MEMBRANE PROTEIN"/>
    <property type="match status" value="1"/>
</dbReference>
<evidence type="ECO:0000256" key="4">
    <source>
        <dbReference type="ARBA" id="ARBA00022989"/>
    </source>
</evidence>
<feature type="transmembrane region" description="Helical" evidence="6">
    <location>
        <begin position="556"/>
        <end position="581"/>
    </location>
</feature>
<keyword evidence="9" id="KW-1185">Reference proteome</keyword>
<feature type="transmembrane region" description="Helical" evidence="6">
    <location>
        <begin position="219"/>
        <end position="241"/>
    </location>
</feature>
<evidence type="ECO:0000256" key="2">
    <source>
        <dbReference type="ARBA" id="ARBA00022475"/>
    </source>
</evidence>
<name>A0ABU4V0Z2_9PSEU</name>
<reference evidence="8 9" key="1">
    <citation type="submission" date="2023-11" db="EMBL/GenBank/DDBJ databases">
        <title>Lentzea sokolovensis, sp. nov., Lentzea kristufkii, sp. nov., and Lentzea miocenensis, sp. nov., rare actinobacteria from Sokolov Coal Basin, Miocene lacustrine sediment, Czech Republic.</title>
        <authorList>
            <person name="Lara A."/>
            <person name="Kotroba L."/>
            <person name="Nouioui I."/>
            <person name="Neumann-Schaal M."/>
            <person name="Mast Y."/>
            <person name="Chronakova A."/>
        </authorList>
    </citation>
    <scope>NUCLEOTIDE SEQUENCE [LARGE SCALE GENOMIC DNA]</scope>
    <source>
        <strain evidence="8 9">BCCO 10_0061</strain>
    </source>
</reference>
<dbReference type="InterPro" id="IPR003838">
    <property type="entry name" value="ABC3_permease_C"/>
</dbReference>
<keyword evidence="2" id="KW-1003">Cell membrane</keyword>
<accession>A0ABU4V0Z2</accession>
<evidence type="ECO:0000256" key="3">
    <source>
        <dbReference type="ARBA" id="ARBA00022692"/>
    </source>
</evidence>
<keyword evidence="5 6" id="KW-0472">Membrane</keyword>
<evidence type="ECO:0000313" key="9">
    <source>
        <dbReference type="Proteomes" id="UP001285352"/>
    </source>
</evidence>
<evidence type="ECO:0000313" key="8">
    <source>
        <dbReference type="EMBL" id="MDX8145435.1"/>
    </source>
</evidence>
<comment type="caution">
    <text evidence="8">The sequence shown here is derived from an EMBL/GenBank/DDBJ whole genome shotgun (WGS) entry which is preliminary data.</text>
</comment>
<dbReference type="EMBL" id="JAXAVU010000010">
    <property type="protein sequence ID" value="MDX8145435.1"/>
    <property type="molecule type" value="Genomic_DNA"/>
</dbReference>
<gene>
    <name evidence="8" type="ORF">SK854_25220</name>
</gene>
<dbReference type="RefSeq" id="WP_319977571.1">
    <property type="nucleotide sequence ID" value="NZ_JAXAVU010000010.1"/>
</dbReference>
<feature type="transmembrane region" description="Helical" evidence="6">
    <location>
        <begin position="475"/>
        <end position="501"/>
    </location>
</feature>
<evidence type="ECO:0000256" key="6">
    <source>
        <dbReference type="SAM" id="Phobius"/>
    </source>
</evidence>
<feature type="transmembrane region" description="Helical" evidence="6">
    <location>
        <begin position="334"/>
        <end position="355"/>
    </location>
</feature>
<feature type="transmembrane region" description="Helical" evidence="6">
    <location>
        <begin position="307"/>
        <end position="328"/>
    </location>
</feature>
<feature type="domain" description="ABC3 transporter permease C-terminal" evidence="7">
    <location>
        <begin position="177"/>
        <end position="288"/>
    </location>
</feature>
<evidence type="ECO:0000256" key="5">
    <source>
        <dbReference type="ARBA" id="ARBA00023136"/>
    </source>
</evidence>
<evidence type="ECO:0000259" key="7">
    <source>
        <dbReference type="Pfam" id="PF02687"/>
    </source>
</evidence>
<dbReference type="Proteomes" id="UP001285352">
    <property type="component" value="Unassembled WGS sequence"/>
</dbReference>
<dbReference type="PANTHER" id="PTHR30287">
    <property type="entry name" value="MEMBRANE COMPONENT OF PREDICTED ABC SUPERFAMILY METABOLITE UPTAKE TRANSPORTER"/>
    <property type="match status" value="1"/>
</dbReference>
<keyword evidence="4 6" id="KW-1133">Transmembrane helix</keyword>
<dbReference type="InterPro" id="IPR038766">
    <property type="entry name" value="Membrane_comp_ABC_pdt"/>
</dbReference>
<evidence type="ECO:0000256" key="1">
    <source>
        <dbReference type="ARBA" id="ARBA00004651"/>
    </source>
</evidence>
<comment type="subcellular location">
    <subcellularLocation>
        <location evidence="1">Cell membrane</location>
        <topology evidence="1">Multi-pass membrane protein</topology>
    </subcellularLocation>
</comment>
<keyword evidence="3 6" id="KW-0812">Transmembrane</keyword>
<feature type="transmembrane region" description="Helical" evidence="6">
    <location>
        <begin position="173"/>
        <end position="198"/>
    </location>
</feature>
<organism evidence="8 9">
    <name type="scientific">Lentzea sokolovensis</name>
    <dbReference type="NCBI Taxonomy" id="3095429"/>
    <lineage>
        <taxon>Bacteria</taxon>
        <taxon>Bacillati</taxon>
        <taxon>Actinomycetota</taxon>
        <taxon>Actinomycetes</taxon>
        <taxon>Pseudonocardiales</taxon>
        <taxon>Pseudonocardiaceae</taxon>
        <taxon>Lentzea</taxon>
    </lineage>
</organism>
<proteinExistence type="predicted"/>